<reference evidence="1 2" key="1">
    <citation type="submission" date="2023-10" db="EMBL/GenBank/DDBJ databases">
        <title>Clonality and diversity in the soft rot Dickeya solani phytopathogen.</title>
        <authorList>
            <person name="Pedron J."/>
            <person name="Van Gijisegem F."/>
            <person name="Portier P."/>
            <person name="Taghouti G."/>
        </authorList>
    </citation>
    <scope>NUCLEOTIDE SEQUENCE [LARGE SCALE GENOMIC DNA]</scope>
    <source>
        <strain evidence="1 2">FVG2-MFV017-A9</strain>
    </source>
</reference>
<evidence type="ECO:0000313" key="2">
    <source>
        <dbReference type="Proteomes" id="UP001187868"/>
    </source>
</evidence>
<dbReference type="EMBL" id="JAWLLM010000018">
    <property type="protein sequence ID" value="MDV7043953.1"/>
    <property type="molecule type" value="Genomic_DNA"/>
</dbReference>
<dbReference type="RefSeq" id="WP_072143160.1">
    <property type="nucleotide sequence ID" value="NZ_CP104920.1"/>
</dbReference>
<gene>
    <name evidence="1" type="ORF">RUJ08_17630</name>
</gene>
<proteinExistence type="predicted"/>
<name>A0ABU4EIQ5_9GAMM</name>
<dbReference type="Proteomes" id="UP001187868">
    <property type="component" value="Unassembled WGS sequence"/>
</dbReference>
<keyword evidence="2" id="KW-1185">Reference proteome</keyword>
<protein>
    <submittedName>
        <fullName evidence="1">Uncharacterized protein</fullName>
    </submittedName>
</protein>
<evidence type="ECO:0000313" key="1">
    <source>
        <dbReference type="EMBL" id="MDV7043953.1"/>
    </source>
</evidence>
<accession>A0ABU4EIQ5</accession>
<organism evidence="1 2">
    <name type="scientific">Dickeya solani</name>
    <dbReference type="NCBI Taxonomy" id="1089444"/>
    <lineage>
        <taxon>Bacteria</taxon>
        <taxon>Pseudomonadati</taxon>
        <taxon>Pseudomonadota</taxon>
        <taxon>Gammaproteobacteria</taxon>
        <taxon>Enterobacterales</taxon>
        <taxon>Pectobacteriaceae</taxon>
        <taxon>Dickeya</taxon>
    </lineage>
</organism>
<sequence length="87" mass="9891">MAKHPVEQAPKLDFTSPDFNEIFAYLSHYGMAYTQELSVPIDTHDCRDALLKRKIRPLIPPRHVFIPCQYPAFSGACTDLLDIIQSS</sequence>
<comment type="caution">
    <text evidence="1">The sequence shown here is derived from an EMBL/GenBank/DDBJ whole genome shotgun (WGS) entry which is preliminary data.</text>
</comment>